<accession>A0A9D0YP84</accession>
<reference evidence="8" key="1">
    <citation type="journal article" date="2020" name="ISME J.">
        <title>Gammaproteobacteria mediating utilization of methyl-, sulfur- and petroleum organic compounds in deep ocean hydrothermal plumes.</title>
        <authorList>
            <person name="Zhou Z."/>
            <person name="Liu Y."/>
            <person name="Pan J."/>
            <person name="Cron B.R."/>
            <person name="Toner B.M."/>
            <person name="Anantharaman K."/>
            <person name="Breier J.A."/>
            <person name="Dick G.J."/>
            <person name="Li M."/>
        </authorList>
    </citation>
    <scope>NUCLEOTIDE SEQUENCE</scope>
    <source>
        <strain evidence="8">SZUA-1501</strain>
    </source>
</reference>
<gene>
    <name evidence="8" type="primary">nuoB</name>
    <name evidence="8" type="ORF">EYH37_01305</name>
</gene>
<evidence type="ECO:0000256" key="5">
    <source>
        <dbReference type="ARBA" id="ARBA00023004"/>
    </source>
</evidence>
<dbReference type="AlphaFoldDB" id="A0A9D0YP84"/>
<dbReference type="GO" id="GO:0051539">
    <property type="term" value="F:4 iron, 4 sulfur cluster binding"/>
    <property type="evidence" value="ECO:0007669"/>
    <property type="project" value="UniProtKB-KW"/>
</dbReference>
<evidence type="ECO:0000256" key="1">
    <source>
        <dbReference type="ARBA" id="ARBA00001966"/>
    </source>
</evidence>
<organism evidence="8 9">
    <name type="scientific">Aquifex aeolicus</name>
    <dbReference type="NCBI Taxonomy" id="63363"/>
    <lineage>
        <taxon>Bacteria</taxon>
        <taxon>Pseudomonadati</taxon>
        <taxon>Aquificota</taxon>
        <taxon>Aquificia</taxon>
        <taxon>Aquificales</taxon>
        <taxon>Aquificaceae</taxon>
        <taxon>Aquifex</taxon>
    </lineage>
</organism>
<sequence>MFGFFKKFRKKSPWILHYNTGSCNGCDIEIMACLGPKYDLERFGIINKGNPKQADILLVTGPVTKRARARLLRLYMQMPEPKVVVAVGACACTGGVFRHMYNVENGIDRFIPVDVYIPGCAARPENIIEGIKKAIEIWERKQKEKVEVPKVLKEIPDVETLDRREIISKLEEKYSERLVIEEDEE</sequence>
<dbReference type="EC" id="1.6.5.11" evidence="8"/>
<dbReference type="InterPro" id="IPR052375">
    <property type="entry name" value="Complex_I_20kDa-like"/>
</dbReference>
<dbReference type="NCBIfam" id="NF005012">
    <property type="entry name" value="PRK06411.1"/>
    <property type="match status" value="1"/>
</dbReference>
<protein>
    <submittedName>
        <fullName evidence="8">NADH-quinone oxidoreductase subunit NuoB</fullName>
        <ecNumber evidence="8">1.6.5.11</ecNumber>
    </submittedName>
</protein>
<keyword evidence="6" id="KW-0411">Iron-sulfur</keyword>
<evidence type="ECO:0000256" key="3">
    <source>
        <dbReference type="ARBA" id="ARBA00022485"/>
    </source>
</evidence>
<proteinExistence type="inferred from homology"/>
<dbReference type="InterPro" id="IPR006137">
    <property type="entry name" value="NADH_UbQ_OxRdtase-like_20kDa"/>
</dbReference>
<dbReference type="EMBL" id="DQVE01000014">
    <property type="protein sequence ID" value="HIP97993.1"/>
    <property type="molecule type" value="Genomic_DNA"/>
</dbReference>
<dbReference type="Gene3D" id="3.40.50.12280">
    <property type="match status" value="1"/>
</dbReference>
<evidence type="ECO:0000256" key="2">
    <source>
        <dbReference type="ARBA" id="ARBA00009173"/>
    </source>
</evidence>
<dbReference type="PANTHER" id="PTHR42989">
    <property type="entry name" value="HYDROGENASE-4 COMPONENT I"/>
    <property type="match status" value="1"/>
</dbReference>
<dbReference type="PANTHER" id="PTHR42989:SF1">
    <property type="entry name" value="FORMATE HYDROGENLYASE SUBUNIT 7-RELATED"/>
    <property type="match status" value="1"/>
</dbReference>
<comment type="caution">
    <text evidence="8">The sequence shown here is derived from an EMBL/GenBank/DDBJ whole genome shotgun (WGS) entry which is preliminary data.</text>
</comment>
<dbReference type="Pfam" id="PF01058">
    <property type="entry name" value="Oxidored_q6"/>
    <property type="match status" value="1"/>
</dbReference>
<evidence type="ECO:0000313" key="9">
    <source>
        <dbReference type="Proteomes" id="UP000606463"/>
    </source>
</evidence>
<name>A0A9D0YP84_AQUAO</name>
<dbReference type="GO" id="GO:0046872">
    <property type="term" value="F:metal ion binding"/>
    <property type="evidence" value="ECO:0007669"/>
    <property type="project" value="UniProtKB-KW"/>
</dbReference>
<keyword evidence="5" id="KW-0408">Iron</keyword>
<dbReference type="SUPFAM" id="SSF56770">
    <property type="entry name" value="HydA/Nqo6-like"/>
    <property type="match status" value="1"/>
</dbReference>
<evidence type="ECO:0000256" key="4">
    <source>
        <dbReference type="ARBA" id="ARBA00022723"/>
    </source>
</evidence>
<keyword evidence="4" id="KW-0479">Metal-binding</keyword>
<evidence type="ECO:0000313" key="8">
    <source>
        <dbReference type="EMBL" id="HIP97993.1"/>
    </source>
</evidence>
<comment type="similarity">
    <text evidence="2">Belongs to the complex I 20 kDa subunit family.</text>
</comment>
<evidence type="ECO:0000259" key="7">
    <source>
        <dbReference type="Pfam" id="PF01058"/>
    </source>
</evidence>
<keyword evidence="8" id="KW-0560">Oxidoreductase</keyword>
<dbReference type="GO" id="GO:0016491">
    <property type="term" value="F:oxidoreductase activity"/>
    <property type="evidence" value="ECO:0007669"/>
    <property type="project" value="UniProtKB-KW"/>
</dbReference>
<feature type="domain" description="NADH:ubiquinone oxidoreductase-like 20kDa subunit" evidence="7">
    <location>
        <begin position="23"/>
        <end position="133"/>
    </location>
</feature>
<comment type="cofactor">
    <cofactor evidence="1">
        <name>[4Fe-4S] cluster</name>
        <dbReference type="ChEBI" id="CHEBI:49883"/>
    </cofactor>
</comment>
<evidence type="ECO:0000256" key="6">
    <source>
        <dbReference type="ARBA" id="ARBA00023014"/>
    </source>
</evidence>
<dbReference type="Proteomes" id="UP000606463">
    <property type="component" value="Unassembled WGS sequence"/>
</dbReference>
<keyword evidence="3" id="KW-0004">4Fe-4S</keyword>